<name>X1B7W0_9ZZZZ</name>
<dbReference type="AlphaFoldDB" id="X1B7W0"/>
<organism evidence="1">
    <name type="scientific">marine sediment metagenome</name>
    <dbReference type="NCBI Taxonomy" id="412755"/>
    <lineage>
        <taxon>unclassified sequences</taxon>
        <taxon>metagenomes</taxon>
        <taxon>ecological metagenomes</taxon>
    </lineage>
</organism>
<accession>X1B7W0</accession>
<dbReference type="EMBL" id="BART01009416">
    <property type="protein sequence ID" value="GAG68061.1"/>
    <property type="molecule type" value="Genomic_DNA"/>
</dbReference>
<proteinExistence type="predicted"/>
<comment type="caution">
    <text evidence="1">The sequence shown here is derived from an EMBL/GenBank/DDBJ whole genome shotgun (WGS) entry which is preliminary data.</text>
</comment>
<gene>
    <name evidence="1" type="ORF">S01H4_20873</name>
</gene>
<protein>
    <submittedName>
        <fullName evidence="1">Uncharacterized protein</fullName>
    </submittedName>
</protein>
<evidence type="ECO:0000313" key="1">
    <source>
        <dbReference type="EMBL" id="GAG68061.1"/>
    </source>
</evidence>
<sequence length="66" mass="7612">IIASWRPISGNANQVIDLWKGDIWWKAENMAYQPSAGDQEWAKQLRVLATQERILPIYSLPYSPLL</sequence>
<feature type="non-terminal residue" evidence="1">
    <location>
        <position position="1"/>
    </location>
</feature>
<reference evidence="1" key="1">
    <citation type="journal article" date="2014" name="Front. Microbiol.">
        <title>High frequency of phylogenetically diverse reductive dehalogenase-homologous genes in deep subseafloor sedimentary metagenomes.</title>
        <authorList>
            <person name="Kawai M."/>
            <person name="Futagami T."/>
            <person name="Toyoda A."/>
            <person name="Takaki Y."/>
            <person name="Nishi S."/>
            <person name="Hori S."/>
            <person name="Arai W."/>
            <person name="Tsubouchi T."/>
            <person name="Morono Y."/>
            <person name="Uchiyama I."/>
            <person name="Ito T."/>
            <person name="Fujiyama A."/>
            <person name="Inagaki F."/>
            <person name="Takami H."/>
        </authorList>
    </citation>
    <scope>NUCLEOTIDE SEQUENCE</scope>
    <source>
        <strain evidence="1">Expedition CK06-06</strain>
    </source>
</reference>